<name>A0A9P8LLB7_9EUKA</name>
<proteinExistence type="predicted"/>
<organism evidence="1 2">
    <name type="scientific">Spironucleus salmonicida</name>
    <dbReference type="NCBI Taxonomy" id="348837"/>
    <lineage>
        <taxon>Eukaryota</taxon>
        <taxon>Metamonada</taxon>
        <taxon>Diplomonadida</taxon>
        <taxon>Hexamitidae</taxon>
        <taxon>Hexamitinae</taxon>
        <taxon>Spironucleus</taxon>
    </lineage>
</organism>
<dbReference type="GeneID" id="94302127"/>
<dbReference type="RefSeq" id="XP_067760902.1">
    <property type="nucleotide sequence ID" value="XM_067911880.1"/>
</dbReference>
<evidence type="ECO:0000313" key="1">
    <source>
        <dbReference type="EMBL" id="KAH0570129.1"/>
    </source>
</evidence>
<dbReference type="AlphaFoldDB" id="A0A9P8LLB7"/>
<comment type="caution">
    <text evidence="1">The sequence shown here is derived from an EMBL/GenBank/DDBJ whole genome shotgun (WGS) entry which is preliminary data.</text>
</comment>
<reference evidence="1 2" key="1">
    <citation type="journal article" date="2014" name="PLoS Genet.">
        <title>The Genome of Spironucleus salmonicida Highlights a Fish Pathogen Adapted to Fluctuating Environments.</title>
        <authorList>
            <person name="Xu F."/>
            <person name="Jerlstrom-Hultqvist J."/>
            <person name="Einarsson E."/>
            <person name="Astvaldsson A."/>
            <person name="Svard S.G."/>
            <person name="Andersson J.O."/>
        </authorList>
    </citation>
    <scope>NUCLEOTIDE SEQUENCE [LARGE SCALE GENOMIC DNA]</scope>
    <source>
        <strain evidence="1 2">ATCC 50377</strain>
    </source>
</reference>
<accession>A0A9P8LLB7</accession>
<keyword evidence="2" id="KW-1185">Reference proteome</keyword>
<dbReference type="EMBL" id="AUWU02000008">
    <property type="protein sequence ID" value="KAH0570129.1"/>
    <property type="molecule type" value="Genomic_DNA"/>
</dbReference>
<dbReference type="Proteomes" id="UP000018208">
    <property type="component" value="Unassembled WGS sequence"/>
</dbReference>
<protein>
    <submittedName>
        <fullName evidence="1">Uncharacterized protein</fullName>
    </submittedName>
</protein>
<evidence type="ECO:0000313" key="2">
    <source>
        <dbReference type="Proteomes" id="UP000018208"/>
    </source>
</evidence>
<sequence length="252" mass="29338">MSLLFSKSFLQETQNQSTNSLTKSQRSRSMLISNSFKSSIVTNQNNILSSIFQKNQPCKLNNQTSFQIPLVQNNHNIEFKTPRYLSTRQQPTNFRQQIQINTTLRSQVQVFKMIDCNNYQVLFAQAIQNGMYDFLKKLYPIFKKEKAKSFKLDQKVLDNLSILFLKNHLNTRILRSENCILQKCAEEALTEYILEMQLIFGDFGLSIVREIEVIKYQNQQGGLCQFYINDSRISKQFLNDVNNAIICAISKD</sequence>
<gene>
    <name evidence="1" type="ORF">SS50377_28104</name>
</gene>
<dbReference type="KEGG" id="ssao:94302127"/>